<evidence type="ECO:0000256" key="4">
    <source>
        <dbReference type="ARBA" id="ARBA00023163"/>
    </source>
</evidence>
<proteinExistence type="inferred from homology"/>
<evidence type="ECO:0000256" key="1">
    <source>
        <dbReference type="ARBA" id="ARBA00009437"/>
    </source>
</evidence>
<sequence length="319" mass="36083">MTLLQLKYVVEVAAAGTISGAAKKLYIAQPSLTAAIKELEHEIGFSLFTRTNKGVVISPDGEEFLGYARQVIEQANLIEERYFGAVPQKRQFCVSTQHYSFAVEAFVDLIREYGGEEYDFRIRETQTYELIEDVAKLRSEVGVLYLNRFNETVIRKTLREHDLKFTRLFMAKPHVFIGAANPLASRSSITLSDLEPYPRLSYEQGEHNSFYFSEEILSTLDSRKDILVSDRATLFNLLIGLNGYTICSGVINEELNGPNIVAIPLDVDDYMEIGYITHNRVTPGRFAGLYIEALKRRVGVPVPKVSTREPITRIPVSDR</sequence>
<dbReference type="PROSITE" id="PS50931">
    <property type="entry name" value="HTH_LYSR"/>
    <property type="match status" value="1"/>
</dbReference>
<name>A0A2T3FQ22_9CLOT</name>
<dbReference type="Pfam" id="PF00126">
    <property type="entry name" value="HTH_1"/>
    <property type="match status" value="1"/>
</dbReference>
<dbReference type="Gene3D" id="1.10.10.10">
    <property type="entry name" value="Winged helix-like DNA-binding domain superfamily/Winged helix DNA-binding domain"/>
    <property type="match status" value="1"/>
</dbReference>
<dbReference type="GO" id="GO:0032993">
    <property type="term" value="C:protein-DNA complex"/>
    <property type="evidence" value="ECO:0007669"/>
    <property type="project" value="TreeGrafter"/>
</dbReference>
<evidence type="ECO:0000313" key="7">
    <source>
        <dbReference type="Proteomes" id="UP000241048"/>
    </source>
</evidence>
<dbReference type="GO" id="GO:0003700">
    <property type="term" value="F:DNA-binding transcription factor activity"/>
    <property type="evidence" value="ECO:0007669"/>
    <property type="project" value="InterPro"/>
</dbReference>
<keyword evidence="4" id="KW-0804">Transcription</keyword>
<dbReference type="InterPro" id="IPR000847">
    <property type="entry name" value="LysR_HTH_N"/>
</dbReference>
<feature type="domain" description="HTH lysR-type" evidence="5">
    <location>
        <begin position="1"/>
        <end position="58"/>
    </location>
</feature>
<reference evidence="6 7" key="1">
    <citation type="submission" date="2018-03" db="EMBL/GenBank/DDBJ databases">
        <title>Lachnoclostridium SNUG30386 gen.nov., sp.nov., isolated from human faeces.</title>
        <authorList>
            <person name="Seo B."/>
            <person name="Jeon K."/>
            <person name="Ko G."/>
        </authorList>
    </citation>
    <scope>NUCLEOTIDE SEQUENCE [LARGE SCALE GENOMIC DNA]</scope>
    <source>
        <strain evidence="6 7">SNUG30386</strain>
    </source>
</reference>
<dbReference type="EMBL" id="PYLO01000002">
    <property type="protein sequence ID" value="PST37374.1"/>
    <property type="molecule type" value="Genomic_DNA"/>
</dbReference>
<dbReference type="PRINTS" id="PR00039">
    <property type="entry name" value="HTHLYSR"/>
</dbReference>
<dbReference type="FunFam" id="1.10.10.10:FF:000001">
    <property type="entry name" value="LysR family transcriptional regulator"/>
    <property type="match status" value="1"/>
</dbReference>
<dbReference type="SUPFAM" id="SSF53850">
    <property type="entry name" value="Periplasmic binding protein-like II"/>
    <property type="match status" value="1"/>
</dbReference>
<evidence type="ECO:0000256" key="3">
    <source>
        <dbReference type="ARBA" id="ARBA00023125"/>
    </source>
</evidence>
<dbReference type="PANTHER" id="PTHR30346:SF0">
    <property type="entry name" value="HCA OPERON TRANSCRIPTIONAL ACTIVATOR HCAR"/>
    <property type="match status" value="1"/>
</dbReference>
<dbReference type="PANTHER" id="PTHR30346">
    <property type="entry name" value="TRANSCRIPTIONAL DUAL REGULATOR HCAR-RELATED"/>
    <property type="match status" value="1"/>
</dbReference>
<dbReference type="SUPFAM" id="SSF46785">
    <property type="entry name" value="Winged helix' DNA-binding domain"/>
    <property type="match status" value="1"/>
</dbReference>
<keyword evidence="3" id="KW-0238">DNA-binding</keyword>
<comment type="similarity">
    <text evidence="1">Belongs to the LysR transcriptional regulatory family.</text>
</comment>
<comment type="caution">
    <text evidence="6">The sequence shown here is derived from an EMBL/GenBank/DDBJ whole genome shotgun (WGS) entry which is preliminary data.</text>
</comment>
<evidence type="ECO:0000313" key="6">
    <source>
        <dbReference type="EMBL" id="PST37374.1"/>
    </source>
</evidence>
<protein>
    <submittedName>
        <fullName evidence="6">LysR family transcriptional regulator</fullName>
    </submittedName>
</protein>
<dbReference type="InterPro" id="IPR005119">
    <property type="entry name" value="LysR_subst-bd"/>
</dbReference>
<dbReference type="RefSeq" id="WP_107000515.1">
    <property type="nucleotide sequence ID" value="NZ_DBFBUD010000074.1"/>
</dbReference>
<accession>A0A2T3FQ22</accession>
<gene>
    <name evidence="6" type="ORF">C7U56_05510</name>
</gene>
<dbReference type="InterPro" id="IPR036388">
    <property type="entry name" value="WH-like_DNA-bd_sf"/>
</dbReference>
<dbReference type="Pfam" id="PF03466">
    <property type="entry name" value="LysR_substrate"/>
    <property type="match status" value="1"/>
</dbReference>
<evidence type="ECO:0000259" key="5">
    <source>
        <dbReference type="PROSITE" id="PS50931"/>
    </source>
</evidence>
<dbReference type="InterPro" id="IPR036390">
    <property type="entry name" value="WH_DNA-bd_sf"/>
</dbReference>
<dbReference type="Gene3D" id="3.40.190.10">
    <property type="entry name" value="Periplasmic binding protein-like II"/>
    <property type="match status" value="2"/>
</dbReference>
<dbReference type="AlphaFoldDB" id="A0A2T3FQ22"/>
<dbReference type="Proteomes" id="UP000241048">
    <property type="component" value="Unassembled WGS sequence"/>
</dbReference>
<keyword evidence="7" id="KW-1185">Reference proteome</keyword>
<dbReference type="GO" id="GO:0003677">
    <property type="term" value="F:DNA binding"/>
    <property type="evidence" value="ECO:0007669"/>
    <property type="project" value="UniProtKB-KW"/>
</dbReference>
<keyword evidence="2" id="KW-0805">Transcription regulation</keyword>
<organism evidence="6 7">
    <name type="scientific">Clostridium fessum</name>
    <dbReference type="NCBI Taxonomy" id="2126740"/>
    <lineage>
        <taxon>Bacteria</taxon>
        <taxon>Bacillati</taxon>
        <taxon>Bacillota</taxon>
        <taxon>Clostridia</taxon>
        <taxon>Eubacteriales</taxon>
        <taxon>Clostridiaceae</taxon>
        <taxon>Clostridium</taxon>
    </lineage>
</organism>
<evidence type="ECO:0000256" key="2">
    <source>
        <dbReference type="ARBA" id="ARBA00023015"/>
    </source>
</evidence>